<evidence type="ECO:0000256" key="2">
    <source>
        <dbReference type="ARBA" id="ARBA00023242"/>
    </source>
</evidence>
<evidence type="ECO:0008006" key="7">
    <source>
        <dbReference type="Google" id="ProtNLM"/>
    </source>
</evidence>
<name>A0A1Y2C449_9FUNG</name>
<evidence type="ECO:0000256" key="1">
    <source>
        <dbReference type="ARBA" id="ARBA00004123"/>
    </source>
</evidence>
<feature type="region of interest" description="Disordered" evidence="4">
    <location>
        <begin position="1"/>
        <end position="98"/>
    </location>
</feature>
<evidence type="ECO:0000256" key="4">
    <source>
        <dbReference type="SAM" id="MobiDB-lite"/>
    </source>
</evidence>
<dbReference type="InterPro" id="IPR050936">
    <property type="entry name" value="AP-1-like"/>
</dbReference>
<keyword evidence="6" id="KW-1185">Reference proteome</keyword>
<dbReference type="OrthoDB" id="10644952at2759"/>
<comment type="caution">
    <text evidence="5">The sequence shown here is derived from an EMBL/GenBank/DDBJ whole genome shotgun (WGS) entry which is preliminary data.</text>
</comment>
<organism evidence="5 6">
    <name type="scientific">Rhizoclosmatium globosum</name>
    <dbReference type="NCBI Taxonomy" id="329046"/>
    <lineage>
        <taxon>Eukaryota</taxon>
        <taxon>Fungi</taxon>
        <taxon>Fungi incertae sedis</taxon>
        <taxon>Chytridiomycota</taxon>
        <taxon>Chytridiomycota incertae sedis</taxon>
        <taxon>Chytridiomycetes</taxon>
        <taxon>Chytridiales</taxon>
        <taxon>Chytriomycetaceae</taxon>
        <taxon>Rhizoclosmatium</taxon>
    </lineage>
</organism>
<dbReference type="InterPro" id="IPR046347">
    <property type="entry name" value="bZIP_sf"/>
</dbReference>
<dbReference type="STRING" id="329046.A0A1Y2C449"/>
<dbReference type="PANTHER" id="PTHR40621">
    <property type="entry name" value="TRANSCRIPTION FACTOR KAPC-RELATED"/>
    <property type="match status" value="1"/>
</dbReference>
<sequence length="214" mass="23515">KSSAATQYTFPKAKDPHVIQKDPPENSAIPSNMPRVTKTSNPITEPYPPTPTQSSSSLDGYDSSEPPSTTQPKKKGRKLAETPAFTKRQNQKREAARAFRERQRIHLENLETQLKELKEREAVETQGLRERLLALESENALLRAVAFSFQPTTTTTTTAVGQGVVSGDGQQFINSWAYSIPPVTSSLLAGVNGIQVLQPVPQFGAVGNYDFTLF</sequence>
<dbReference type="CDD" id="cd14686">
    <property type="entry name" value="bZIP"/>
    <property type="match status" value="1"/>
</dbReference>
<reference evidence="5 6" key="1">
    <citation type="submission" date="2016-07" db="EMBL/GenBank/DDBJ databases">
        <title>Pervasive Adenine N6-methylation of Active Genes in Fungi.</title>
        <authorList>
            <consortium name="DOE Joint Genome Institute"/>
            <person name="Mondo S.J."/>
            <person name="Dannebaum R.O."/>
            <person name="Kuo R.C."/>
            <person name="Labutti K."/>
            <person name="Haridas S."/>
            <person name="Kuo A."/>
            <person name="Salamov A."/>
            <person name="Ahrendt S.R."/>
            <person name="Lipzen A."/>
            <person name="Sullivan W."/>
            <person name="Andreopoulos W.B."/>
            <person name="Clum A."/>
            <person name="Lindquist E."/>
            <person name="Daum C."/>
            <person name="Ramamoorthy G.K."/>
            <person name="Gryganskyi A."/>
            <person name="Culley D."/>
            <person name="Magnuson J.K."/>
            <person name="James T.Y."/>
            <person name="O'Malley M.A."/>
            <person name="Stajich J.E."/>
            <person name="Spatafora J.W."/>
            <person name="Visel A."/>
            <person name="Grigoriev I.V."/>
        </authorList>
    </citation>
    <scope>NUCLEOTIDE SEQUENCE [LARGE SCALE GENOMIC DNA]</scope>
    <source>
        <strain evidence="5 6">JEL800</strain>
    </source>
</reference>
<evidence type="ECO:0000313" key="6">
    <source>
        <dbReference type="Proteomes" id="UP000193642"/>
    </source>
</evidence>
<dbReference type="GO" id="GO:0001228">
    <property type="term" value="F:DNA-binding transcription activator activity, RNA polymerase II-specific"/>
    <property type="evidence" value="ECO:0007669"/>
    <property type="project" value="TreeGrafter"/>
</dbReference>
<gene>
    <name evidence="5" type="ORF">BCR33DRAFT_337489</name>
</gene>
<protein>
    <recommendedName>
        <fullName evidence="7">BZIP domain-containing protein</fullName>
    </recommendedName>
</protein>
<feature type="compositionally biased region" description="Low complexity" evidence="4">
    <location>
        <begin position="52"/>
        <end position="64"/>
    </location>
</feature>
<feature type="coiled-coil region" evidence="3">
    <location>
        <begin position="100"/>
        <end position="127"/>
    </location>
</feature>
<dbReference type="Gene3D" id="1.20.5.170">
    <property type="match status" value="1"/>
</dbReference>
<keyword evidence="3" id="KW-0175">Coiled coil</keyword>
<evidence type="ECO:0000313" key="5">
    <source>
        <dbReference type="EMBL" id="ORY41664.1"/>
    </source>
</evidence>
<evidence type="ECO:0000256" key="3">
    <source>
        <dbReference type="SAM" id="Coils"/>
    </source>
</evidence>
<dbReference type="GO" id="GO:0090575">
    <property type="term" value="C:RNA polymerase II transcription regulator complex"/>
    <property type="evidence" value="ECO:0007669"/>
    <property type="project" value="TreeGrafter"/>
</dbReference>
<comment type="subcellular location">
    <subcellularLocation>
        <location evidence="1">Nucleus</location>
    </subcellularLocation>
</comment>
<dbReference type="PANTHER" id="PTHR40621:SF6">
    <property type="entry name" value="AP-1-LIKE TRANSCRIPTION FACTOR YAP1-RELATED"/>
    <property type="match status" value="1"/>
</dbReference>
<accession>A0A1Y2C449</accession>
<dbReference type="Proteomes" id="UP000193642">
    <property type="component" value="Unassembled WGS sequence"/>
</dbReference>
<proteinExistence type="predicted"/>
<feature type="compositionally biased region" description="Basic and acidic residues" evidence="4">
    <location>
        <begin position="12"/>
        <end position="24"/>
    </location>
</feature>
<dbReference type="GO" id="GO:0000976">
    <property type="term" value="F:transcription cis-regulatory region binding"/>
    <property type="evidence" value="ECO:0007669"/>
    <property type="project" value="InterPro"/>
</dbReference>
<feature type="non-terminal residue" evidence="5">
    <location>
        <position position="1"/>
    </location>
</feature>
<keyword evidence="2" id="KW-0539">Nucleus</keyword>
<dbReference type="EMBL" id="MCGO01000031">
    <property type="protein sequence ID" value="ORY41664.1"/>
    <property type="molecule type" value="Genomic_DNA"/>
</dbReference>
<dbReference type="SUPFAM" id="SSF57959">
    <property type="entry name" value="Leucine zipper domain"/>
    <property type="match status" value="1"/>
</dbReference>
<dbReference type="AlphaFoldDB" id="A0A1Y2C449"/>